<feature type="chain" id="PRO_5046849530" evidence="3">
    <location>
        <begin position="24"/>
        <end position="393"/>
    </location>
</feature>
<keyword evidence="6" id="KW-1185">Reference proteome</keyword>
<dbReference type="CDD" id="cd14657">
    <property type="entry name" value="Imelysin_IrpA-like"/>
    <property type="match status" value="1"/>
</dbReference>
<evidence type="ECO:0000259" key="4">
    <source>
        <dbReference type="Pfam" id="PF09375"/>
    </source>
</evidence>
<evidence type="ECO:0000256" key="2">
    <source>
        <dbReference type="ARBA" id="ARBA00022729"/>
    </source>
</evidence>
<reference evidence="6" key="1">
    <citation type="journal article" date="2019" name="Int. J. Syst. Evol. Microbiol.">
        <title>The Global Catalogue of Microorganisms (GCM) 10K type strain sequencing project: providing services to taxonomists for standard genome sequencing and annotation.</title>
        <authorList>
            <consortium name="The Broad Institute Genomics Platform"/>
            <consortium name="The Broad Institute Genome Sequencing Center for Infectious Disease"/>
            <person name="Wu L."/>
            <person name="Ma J."/>
        </authorList>
    </citation>
    <scope>NUCLEOTIDE SEQUENCE [LARGE SCALE GENOMIC DNA]</scope>
    <source>
        <strain evidence="6">JCM 17106</strain>
    </source>
</reference>
<organism evidence="5 6">
    <name type="scientific">Aquimarina addita</name>
    <dbReference type="NCBI Taxonomy" id="870485"/>
    <lineage>
        <taxon>Bacteria</taxon>
        <taxon>Pseudomonadati</taxon>
        <taxon>Bacteroidota</taxon>
        <taxon>Flavobacteriia</taxon>
        <taxon>Flavobacteriales</taxon>
        <taxon>Flavobacteriaceae</taxon>
        <taxon>Aquimarina</taxon>
    </lineage>
</organism>
<feature type="signal peptide" evidence="3">
    <location>
        <begin position="1"/>
        <end position="23"/>
    </location>
</feature>
<evidence type="ECO:0000256" key="1">
    <source>
        <dbReference type="ARBA" id="ARBA00004196"/>
    </source>
</evidence>
<dbReference type="RefSeq" id="WP_344926683.1">
    <property type="nucleotide sequence ID" value="NZ_BAABCW010000006.1"/>
</dbReference>
<proteinExistence type="predicted"/>
<feature type="domain" description="Imelysin-like" evidence="4">
    <location>
        <begin position="49"/>
        <end position="373"/>
    </location>
</feature>
<dbReference type="Proteomes" id="UP001500459">
    <property type="component" value="Unassembled WGS sequence"/>
</dbReference>
<name>A0ABP6UJL1_9FLAO</name>
<protein>
    <submittedName>
        <fullName evidence="5">Imelysin family protein</fullName>
    </submittedName>
</protein>
<dbReference type="InterPro" id="IPR038352">
    <property type="entry name" value="Imelysin_sf"/>
</dbReference>
<dbReference type="Gene3D" id="1.20.1420.20">
    <property type="entry name" value="M75 peptidase, HXXE motif"/>
    <property type="match status" value="1"/>
</dbReference>
<gene>
    <name evidence="5" type="ORF">GCM10022393_18310</name>
</gene>
<dbReference type="Pfam" id="PF09375">
    <property type="entry name" value="Peptidase_M75"/>
    <property type="match status" value="1"/>
</dbReference>
<dbReference type="PROSITE" id="PS51257">
    <property type="entry name" value="PROKAR_LIPOPROTEIN"/>
    <property type="match status" value="1"/>
</dbReference>
<sequence length="393" mass="42515">MKKIVIKLSFLSLLALTSVACSSDDDTDNGSGATVEKSAVIENYADLVLQNYLDAFSGAVALENSLNKFVENPIKENFDIAKNAWIASRESYGQTEAFRFANGPIDTGDEPEGLLNAWPLDENYVDYVEGLDDSGIINDLVNYPTIDIETLEGLNGQGGEENVSVGYHAIEFLLWGQDLTDPLDKLPGQRPFTDFVDDGTSANQDRRRTYLVVCAELLKNNLQSLIDEWKEGGAYRDTFLALDEDEALKNIITGISTLSKSELAGERISVAYQNKDQEDEHSCFSDNTHRDIRLNLQGIANVYRGSYSTSIDGASLEDLVTQADPTVGAKITALLAAAEVAVEATAIPFDFAISDDSERPAVIASVLALQDLGDSFVEGGTAIGIAASSELPD</sequence>
<keyword evidence="2 3" id="KW-0732">Signal</keyword>
<evidence type="ECO:0000313" key="5">
    <source>
        <dbReference type="EMBL" id="GAA3508133.1"/>
    </source>
</evidence>
<comment type="subcellular location">
    <subcellularLocation>
        <location evidence="1">Cell envelope</location>
    </subcellularLocation>
</comment>
<evidence type="ECO:0000313" key="6">
    <source>
        <dbReference type="Proteomes" id="UP001500459"/>
    </source>
</evidence>
<accession>A0ABP6UJL1</accession>
<comment type="caution">
    <text evidence="5">The sequence shown here is derived from an EMBL/GenBank/DDBJ whole genome shotgun (WGS) entry which is preliminary data.</text>
</comment>
<dbReference type="EMBL" id="BAABCW010000006">
    <property type="protein sequence ID" value="GAA3508133.1"/>
    <property type="molecule type" value="Genomic_DNA"/>
</dbReference>
<evidence type="ECO:0000256" key="3">
    <source>
        <dbReference type="SAM" id="SignalP"/>
    </source>
</evidence>
<dbReference type="InterPro" id="IPR018976">
    <property type="entry name" value="Imelysin-like"/>
</dbReference>